<dbReference type="InterPro" id="IPR002182">
    <property type="entry name" value="NB-ARC"/>
</dbReference>
<evidence type="ECO:0000259" key="5">
    <source>
        <dbReference type="Pfam" id="PF00931"/>
    </source>
</evidence>
<evidence type="ECO:0000256" key="2">
    <source>
        <dbReference type="ARBA" id="ARBA00022741"/>
    </source>
</evidence>
<reference evidence="9" key="1">
    <citation type="submission" date="2020-12" db="EMBL/GenBank/DDBJ databases">
        <title>WGS assembly of Carya illinoinensis cv. Pawnee.</title>
        <authorList>
            <person name="Platts A."/>
            <person name="Shu S."/>
            <person name="Wright S."/>
            <person name="Barry K."/>
            <person name="Edger P."/>
            <person name="Pires J.C."/>
            <person name="Schmutz J."/>
        </authorList>
    </citation>
    <scope>NUCLEOTIDE SEQUENCE</scope>
    <source>
        <tissue evidence="9">Leaf</tissue>
    </source>
</reference>
<dbReference type="Pfam" id="PF18052">
    <property type="entry name" value="Rx_N"/>
    <property type="match status" value="1"/>
</dbReference>
<organism evidence="9 10">
    <name type="scientific">Carya illinoinensis</name>
    <name type="common">Pecan</name>
    <dbReference type="NCBI Taxonomy" id="32201"/>
    <lineage>
        <taxon>Eukaryota</taxon>
        <taxon>Viridiplantae</taxon>
        <taxon>Streptophyta</taxon>
        <taxon>Embryophyta</taxon>
        <taxon>Tracheophyta</taxon>
        <taxon>Spermatophyta</taxon>
        <taxon>Magnoliopsida</taxon>
        <taxon>eudicotyledons</taxon>
        <taxon>Gunneridae</taxon>
        <taxon>Pentapetalae</taxon>
        <taxon>rosids</taxon>
        <taxon>fabids</taxon>
        <taxon>Fagales</taxon>
        <taxon>Juglandaceae</taxon>
        <taxon>Carya</taxon>
    </lineage>
</organism>
<evidence type="ECO:0000259" key="6">
    <source>
        <dbReference type="Pfam" id="PF18052"/>
    </source>
</evidence>
<dbReference type="InterPro" id="IPR055414">
    <property type="entry name" value="LRR_R13L4/SHOC2-like"/>
</dbReference>
<evidence type="ECO:0000256" key="3">
    <source>
        <dbReference type="ARBA" id="ARBA00022821"/>
    </source>
</evidence>
<protein>
    <recommendedName>
        <fullName evidence="11">Disease resistance RPP13-like protein 1</fullName>
    </recommendedName>
</protein>
<evidence type="ECO:0008006" key="11">
    <source>
        <dbReference type="Google" id="ProtNLM"/>
    </source>
</evidence>
<dbReference type="Proteomes" id="UP000811609">
    <property type="component" value="Chromosome 14"/>
</dbReference>
<dbReference type="EMBL" id="CM031822">
    <property type="protein sequence ID" value="KAG6629788.1"/>
    <property type="molecule type" value="Genomic_DNA"/>
</dbReference>
<dbReference type="Pfam" id="PF23598">
    <property type="entry name" value="LRR_14"/>
    <property type="match status" value="1"/>
</dbReference>
<dbReference type="PANTHER" id="PTHR36766">
    <property type="entry name" value="PLANT BROAD-SPECTRUM MILDEW RESISTANCE PROTEIN RPW8"/>
    <property type="match status" value="1"/>
</dbReference>
<evidence type="ECO:0000256" key="1">
    <source>
        <dbReference type="ARBA" id="ARBA00022737"/>
    </source>
</evidence>
<feature type="domain" description="Disease resistance N-terminal" evidence="6">
    <location>
        <begin position="12"/>
        <end position="101"/>
    </location>
</feature>
<dbReference type="FunFam" id="1.10.10.10:FF:000322">
    <property type="entry name" value="Probable disease resistance protein At1g63360"/>
    <property type="match status" value="1"/>
</dbReference>
<keyword evidence="10" id="KW-1185">Reference proteome</keyword>
<feature type="domain" description="Disease resistance R13L4/SHOC-2-like LRR" evidence="8">
    <location>
        <begin position="524"/>
        <end position="745"/>
    </location>
</feature>
<evidence type="ECO:0000256" key="4">
    <source>
        <dbReference type="ARBA" id="ARBA00022840"/>
    </source>
</evidence>
<proteinExistence type="predicted"/>
<dbReference type="GO" id="GO:0006952">
    <property type="term" value="P:defense response"/>
    <property type="evidence" value="ECO:0007669"/>
    <property type="project" value="UniProtKB-KW"/>
</dbReference>
<name>A0A8T1NJ11_CARIL</name>
<dbReference type="GO" id="GO:0005524">
    <property type="term" value="F:ATP binding"/>
    <property type="evidence" value="ECO:0007669"/>
    <property type="project" value="UniProtKB-KW"/>
</dbReference>
<dbReference type="Pfam" id="PF23559">
    <property type="entry name" value="WHD_DRP"/>
    <property type="match status" value="1"/>
</dbReference>
<accession>A0A8T1NJ11</accession>
<feature type="domain" description="Disease resistance protein winged helix" evidence="7">
    <location>
        <begin position="410"/>
        <end position="477"/>
    </location>
</feature>
<dbReference type="PANTHER" id="PTHR36766:SF51">
    <property type="entry name" value="DISEASE RESISTANCE RPP13-LIKE PROTEIN 1"/>
    <property type="match status" value="1"/>
</dbReference>
<keyword evidence="1" id="KW-0677">Repeat</keyword>
<dbReference type="InterPro" id="IPR038005">
    <property type="entry name" value="RX-like_CC"/>
</dbReference>
<evidence type="ECO:0000259" key="8">
    <source>
        <dbReference type="Pfam" id="PF23598"/>
    </source>
</evidence>
<comment type="caution">
    <text evidence="9">The sequence shown here is derived from an EMBL/GenBank/DDBJ whole genome shotgun (WGS) entry which is preliminary data.</text>
</comment>
<dbReference type="AlphaFoldDB" id="A0A8T1NJ11"/>
<evidence type="ECO:0000259" key="7">
    <source>
        <dbReference type="Pfam" id="PF23559"/>
    </source>
</evidence>
<dbReference type="Pfam" id="PF00931">
    <property type="entry name" value="NB-ARC"/>
    <property type="match status" value="1"/>
</dbReference>
<dbReference type="CDD" id="cd14798">
    <property type="entry name" value="RX-CC_like"/>
    <property type="match status" value="1"/>
</dbReference>
<gene>
    <name evidence="9" type="ORF">CIPAW_14G109700</name>
</gene>
<keyword evidence="2" id="KW-0547">Nucleotide-binding</keyword>
<keyword evidence="4" id="KW-0067">ATP-binding</keyword>
<dbReference type="InterPro" id="IPR041118">
    <property type="entry name" value="Rx_N"/>
</dbReference>
<keyword evidence="3" id="KW-0611">Plant defense</keyword>
<evidence type="ECO:0000313" key="9">
    <source>
        <dbReference type="EMBL" id="KAG6629788.1"/>
    </source>
</evidence>
<dbReference type="InterPro" id="IPR058922">
    <property type="entry name" value="WHD_DRP"/>
</dbReference>
<sequence>MAEVGVAFLPAILGVVFDKMASQGVVDFIRGRKSTDELLQKLKIALLPMNVVLEDAEEKQVTNPNVKMWIDELKDVAYDAEDILDEIATEALQRKLDAEFPPASRKVGNLISSTFLNRFVHHIEPKIKEVLVKLEDLAKQKDVMRLQGGVGGKQNPERLSTYYVIESNTFGRDEDKKKVIDLLLSSHGWGNEMCLIAIFGMGGIGKTTLAQLVYNDNRAKQYFDLKIWFCTSEEFDVPEVKKSIIEQAALSACYIKDPEQLQVELEKNLTGKKFLLILDDVWRSMILVTTRNESIALAMHAKTHHLMELPNADYWSLFKKHAFRDGSANADPKIKEIGTQIVKKCKGLPLAIKAIGDLLWLESDVERWTKILKSDLWDLSLEETNILPALRLSYKYLPSYLKRCFANCSIFPKDHIFNKDQLVLLWMAEGFLHESKTEKMEDIGKQYFYSLVSRSLFQQSSETKLGFVMHDLVDDLAKFVSGQFGFTLDGDNSKEIKIEDDLCKAKYLRTFLQLGYSYRSIENKMPSACRCLRVLSLSGIGITKLPDSISKMKHLRYLDLSFTNIKCLPNSMCNLCNLQTLKLSNCWSLDRLPRVMRKLINLRHLEIDDTQALKEMPTQMGKLKYLQTLTKFIVSKHNGSCIGELGKLINVRGKLSIWELQNVRLAEDALDIGLKDNDHLKELVLHAQWNPTNEYGIWESQRGILENLQPHKSLERLTINYYHGKGFPDWIARLPSLANISYMELRNCKYCGALPKVVTVDTEFYGNSSLTTPFGGLEILRLENMSNWEN</sequence>
<evidence type="ECO:0000313" key="10">
    <source>
        <dbReference type="Proteomes" id="UP000811609"/>
    </source>
</evidence>
<dbReference type="GO" id="GO:0043531">
    <property type="term" value="F:ADP binding"/>
    <property type="evidence" value="ECO:0007669"/>
    <property type="project" value="InterPro"/>
</dbReference>
<feature type="domain" description="NB-ARC" evidence="5">
    <location>
        <begin position="173"/>
        <end position="324"/>
    </location>
</feature>